<organism evidence="1 2">
    <name type="scientific">Neisseria iguanae</name>
    <dbReference type="NCBI Taxonomy" id="90242"/>
    <lineage>
        <taxon>Bacteria</taxon>
        <taxon>Pseudomonadati</taxon>
        <taxon>Pseudomonadota</taxon>
        <taxon>Betaproteobacteria</taxon>
        <taxon>Neisseriales</taxon>
        <taxon>Neisseriaceae</taxon>
        <taxon>Neisseria</taxon>
    </lineage>
</organism>
<keyword evidence="2" id="KW-1185">Reference proteome</keyword>
<evidence type="ECO:0000313" key="1">
    <source>
        <dbReference type="EMBL" id="PSJ79731.1"/>
    </source>
</evidence>
<proteinExistence type="predicted"/>
<comment type="caution">
    <text evidence="1">The sequence shown here is derived from an EMBL/GenBank/DDBJ whole genome shotgun (WGS) entry which is preliminary data.</text>
</comment>
<evidence type="ECO:0008006" key="3">
    <source>
        <dbReference type="Google" id="ProtNLM"/>
    </source>
</evidence>
<dbReference type="OrthoDB" id="5666689at2"/>
<dbReference type="AlphaFoldDB" id="A0A2P7TYG2"/>
<gene>
    <name evidence="1" type="ORF">C7N83_10450</name>
</gene>
<accession>A0A2P7TYG2</accession>
<reference evidence="1 2" key="1">
    <citation type="submission" date="2018-03" db="EMBL/GenBank/DDBJ databases">
        <title>Neisseria weixii sp. nov., isolated from the intestinal contents of Tibetan Plateau pika (Ochotona curzoniae) in Yushu, Qinghai Province, China.</title>
        <authorList>
            <person name="Gui Z."/>
        </authorList>
    </citation>
    <scope>NUCLEOTIDE SEQUENCE [LARGE SCALE GENOMIC DNA]</scope>
    <source>
        <strain evidence="1 2">ATCC 51483</strain>
    </source>
</reference>
<evidence type="ECO:0000313" key="2">
    <source>
        <dbReference type="Proteomes" id="UP000241868"/>
    </source>
</evidence>
<dbReference type="Proteomes" id="UP000241868">
    <property type="component" value="Unassembled WGS sequence"/>
</dbReference>
<sequence length="186" mass="18977">MLNAADDITISGSEVGGDRATALLAGGNIAIRAAAQEAWERSRNKSSGYNAGVAISFGSNGMAFGFTAGGNLGKGHGNGDSTAWQYSHIGSGQSATLVQSGGTPTLQGGQIVGKGVDVKAAALNIESVQDTMRYDSRQENISGQVTIGYGASGSASYARSKMNAGSCIGKRAKRYLCRGGRLSRGY</sequence>
<name>A0A2P7TYG2_9NEIS</name>
<dbReference type="Pfam" id="PF13332">
    <property type="entry name" value="Fil_haemagg_2"/>
    <property type="match status" value="1"/>
</dbReference>
<dbReference type="InterPro" id="IPR025157">
    <property type="entry name" value="Hemagglutinin_rpt"/>
</dbReference>
<dbReference type="GO" id="GO:0003824">
    <property type="term" value="F:catalytic activity"/>
    <property type="evidence" value="ECO:0007669"/>
    <property type="project" value="UniProtKB-ARBA"/>
</dbReference>
<dbReference type="EMBL" id="PXYY01000077">
    <property type="protein sequence ID" value="PSJ79731.1"/>
    <property type="molecule type" value="Genomic_DNA"/>
</dbReference>
<protein>
    <recommendedName>
        <fullName evidence="3">Hemagglutinin</fullName>
    </recommendedName>
</protein>